<dbReference type="GeneID" id="66069452"/>
<proteinExistence type="predicted"/>
<sequence length="211" mass="24018">MERHWAMSALRRFPNEILSEIFSFCVGGHSSLSVGPGKAISTISLDISQTCSRWRRVITALPRLWSSFHVNLQNIPDYVDPLIELYIARSGEHDLVIEFSLEDEVAPCWDRRELEENLGKCGIAAADLLVKYISRCGELDLSGIYWCLANAIFANVEEPSFPRLHTLTTPFDSQDPIALNFDDMPLSSRKRLWLYLRGRIPLSFRCLSSLI</sequence>
<name>A0A9P7V162_9AGAR</name>
<reference evidence="1" key="1">
    <citation type="journal article" date="2021" name="Genome Biol. Evol.">
        <title>The assembled and annotated genome of the fairy-ring fungus Marasmius oreades.</title>
        <authorList>
            <person name="Hiltunen M."/>
            <person name="Ament-Velasquez S.L."/>
            <person name="Johannesson H."/>
        </authorList>
    </citation>
    <scope>NUCLEOTIDE SEQUENCE</scope>
    <source>
        <strain evidence="1">03SP1</strain>
    </source>
</reference>
<accession>A0A9P7V162</accession>
<dbReference type="Proteomes" id="UP001049176">
    <property type="component" value="Chromosome 1"/>
</dbReference>
<keyword evidence="2" id="KW-1185">Reference proteome</keyword>
<dbReference type="KEGG" id="more:E1B28_000376"/>
<dbReference type="EMBL" id="CM032181">
    <property type="protein sequence ID" value="KAG7098424.1"/>
    <property type="molecule type" value="Genomic_DNA"/>
</dbReference>
<evidence type="ECO:0008006" key="3">
    <source>
        <dbReference type="Google" id="ProtNLM"/>
    </source>
</evidence>
<evidence type="ECO:0000313" key="1">
    <source>
        <dbReference type="EMBL" id="KAG7098424.1"/>
    </source>
</evidence>
<dbReference type="Gene3D" id="1.20.1280.50">
    <property type="match status" value="1"/>
</dbReference>
<organism evidence="1 2">
    <name type="scientific">Marasmius oreades</name>
    <name type="common">fairy-ring Marasmius</name>
    <dbReference type="NCBI Taxonomy" id="181124"/>
    <lineage>
        <taxon>Eukaryota</taxon>
        <taxon>Fungi</taxon>
        <taxon>Dikarya</taxon>
        <taxon>Basidiomycota</taxon>
        <taxon>Agaricomycotina</taxon>
        <taxon>Agaricomycetes</taxon>
        <taxon>Agaricomycetidae</taxon>
        <taxon>Agaricales</taxon>
        <taxon>Marasmiineae</taxon>
        <taxon>Marasmiaceae</taxon>
        <taxon>Marasmius</taxon>
    </lineage>
</organism>
<gene>
    <name evidence="1" type="ORF">E1B28_000376</name>
</gene>
<dbReference type="RefSeq" id="XP_043014894.1">
    <property type="nucleotide sequence ID" value="XM_043146194.1"/>
</dbReference>
<dbReference type="OrthoDB" id="3365698at2759"/>
<protein>
    <recommendedName>
        <fullName evidence="3">F-box domain-containing protein</fullName>
    </recommendedName>
</protein>
<evidence type="ECO:0000313" key="2">
    <source>
        <dbReference type="Proteomes" id="UP001049176"/>
    </source>
</evidence>
<dbReference type="AlphaFoldDB" id="A0A9P7V162"/>
<comment type="caution">
    <text evidence="1">The sequence shown here is derived from an EMBL/GenBank/DDBJ whole genome shotgun (WGS) entry which is preliminary data.</text>
</comment>